<name>A0A5N0VI25_9PSEU</name>
<dbReference type="RefSeq" id="WP_144745732.1">
    <property type="nucleotide sequence ID" value="NZ_VMNW02000004.1"/>
</dbReference>
<gene>
    <name evidence="2" type="ORF">FPZ12_004860</name>
</gene>
<feature type="transmembrane region" description="Helical" evidence="1">
    <location>
        <begin position="150"/>
        <end position="171"/>
    </location>
</feature>
<evidence type="ECO:0000313" key="3">
    <source>
        <dbReference type="Proteomes" id="UP000319769"/>
    </source>
</evidence>
<accession>A0A5N0VI25</accession>
<feature type="transmembrane region" description="Helical" evidence="1">
    <location>
        <begin position="211"/>
        <end position="229"/>
    </location>
</feature>
<feature type="transmembrane region" description="Helical" evidence="1">
    <location>
        <begin position="299"/>
        <end position="317"/>
    </location>
</feature>
<evidence type="ECO:0000256" key="1">
    <source>
        <dbReference type="SAM" id="Phobius"/>
    </source>
</evidence>
<protein>
    <submittedName>
        <fullName evidence="2">ABC transporter permease</fullName>
    </submittedName>
</protein>
<keyword evidence="1" id="KW-0472">Membrane</keyword>
<keyword evidence="1" id="KW-0812">Transmembrane</keyword>
<keyword evidence="1" id="KW-1133">Transmembrane helix</keyword>
<feature type="transmembrane region" description="Helical" evidence="1">
    <location>
        <begin position="183"/>
        <end position="205"/>
    </location>
</feature>
<sequence>MKPRPMWPLAALTALAGAVVAIVLGLVTVGVQATVSPHGLPVAVAVPEAAPAPAHAAAEHVATQGGGALSWRVTTPEDARKLLDDKEVYGILQLGSPVQVVVSGAVNPAGTQVVQQALTTAGQALATATGTTLQTQTVHPASLAGRTAPLAVSILCWLGSLAAGAFFLAAAKRAGRPIGLGARLTRVLTSGVLMTAVIAGFLRLWDSTLPLNWQVLGFVFLVAMAFGSIQGALLRIFGLAAMAVLGPLYLLAPAVAGQVPELLNPAYKNALWSWTPFRFSTEGMRSILQGTPGAPDVTTALWVLGVMLAIGLVVLFWPGRSARQETEPDVADRVVEVGVH</sequence>
<comment type="caution">
    <text evidence="2">The sequence shown here is derived from an EMBL/GenBank/DDBJ whole genome shotgun (WGS) entry which is preliminary data.</text>
</comment>
<proteinExistence type="predicted"/>
<dbReference type="EMBL" id="VMNW02000004">
    <property type="protein sequence ID" value="KAA9165815.1"/>
    <property type="molecule type" value="Genomic_DNA"/>
</dbReference>
<dbReference type="AlphaFoldDB" id="A0A5N0VI25"/>
<dbReference type="OrthoDB" id="3686432at2"/>
<reference evidence="2" key="1">
    <citation type="submission" date="2019-09" db="EMBL/GenBank/DDBJ databases">
        <authorList>
            <person name="Teo W.F.A."/>
            <person name="Duangmal K."/>
        </authorList>
    </citation>
    <scope>NUCLEOTIDE SEQUENCE [LARGE SCALE GENOMIC DNA]</scope>
    <source>
        <strain evidence="2">K81G1</strain>
    </source>
</reference>
<dbReference type="Proteomes" id="UP000319769">
    <property type="component" value="Unassembled WGS sequence"/>
</dbReference>
<feature type="transmembrane region" description="Helical" evidence="1">
    <location>
        <begin position="236"/>
        <end position="256"/>
    </location>
</feature>
<evidence type="ECO:0000313" key="2">
    <source>
        <dbReference type="EMBL" id="KAA9165815.1"/>
    </source>
</evidence>
<keyword evidence="3" id="KW-1185">Reference proteome</keyword>
<organism evidence="2 3">
    <name type="scientific">Amycolatopsis acidicola</name>
    <dbReference type="NCBI Taxonomy" id="2596893"/>
    <lineage>
        <taxon>Bacteria</taxon>
        <taxon>Bacillati</taxon>
        <taxon>Actinomycetota</taxon>
        <taxon>Actinomycetes</taxon>
        <taxon>Pseudonocardiales</taxon>
        <taxon>Pseudonocardiaceae</taxon>
        <taxon>Amycolatopsis</taxon>
    </lineage>
</organism>